<dbReference type="Proteomes" id="UP000092714">
    <property type="component" value="Unassembled WGS sequence"/>
</dbReference>
<sequence>MNVNDKAIKAKIRIYREQKVLKSKALRQLIREFGVSEKVVDELWLEVKQEKKITNSTAKKENEIIKTTKEKLIASEEVTAEKIKQSLGEAKGQAEDKCINKDLKVLKMTVKGKYGTYEKEGTKVKVGELEFKNEQDIENYKNKEMARFMEELGEILDVMLMEV</sequence>
<reference evidence="1 2" key="1">
    <citation type="submission" date="2016-06" db="EMBL/GenBank/DDBJ databases">
        <authorList>
            <person name="Kjaerup R.B."/>
            <person name="Dalgaard T.S."/>
            <person name="Juul-Madsen H.R."/>
        </authorList>
    </citation>
    <scope>NUCLEOTIDE SEQUENCE [LARGE SCALE GENOMIC DNA]</scope>
    <source>
        <strain evidence="1 2">373-A1</strain>
    </source>
</reference>
<name>A0A1B8RT66_9CLOT</name>
<gene>
    <name evidence="1" type="ORF">CP373A1_03095</name>
</gene>
<comment type="caution">
    <text evidence="1">The sequence shown here is derived from an EMBL/GenBank/DDBJ whole genome shotgun (WGS) entry which is preliminary data.</text>
</comment>
<dbReference type="AlphaFoldDB" id="A0A1B8RT66"/>
<evidence type="ECO:0000313" key="1">
    <source>
        <dbReference type="EMBL" id="OBY11924.1"/>
    </source>
</evidence>
<evidence type="ECO:0000313" key="2">
    <source>
        <dbReference type="Proteomes" id="UP000092714"/>
    </source>
</evidence>
<protein>
    <submittedName>
        <fullName evidence="1">Uncharacterized protein</fullName>
    </submittedName>
</protein>
<accession>A0A1B8RT66</accession>
<keyword evidence="2" id="KW-1185">Reference proteome</keyword>
<proteinExistence type="predicted"/>
<dbReference type="EMBL" id="MAPZ01000010">
    <property type="protein sequence ID" value="OBY11924.1"/>
    <property type="molecule type" value="Genomic_DNA"/>
</dbReference>
<organism evidence="1 2">
    <name type="scientific">Clostridium paraputrificum</name>
    <dbReference type="NCBI Taxonomy" id="29363"/>
    <lineage>
        <taxon>Bacteria</taxon>
        <taxon>Bacillati</taxon>
        <taxon>Bacillota</taxon>
        <taxon>Clostridia</taxon>
        <taxon>Eubacteriales</taxon>
        <taxon>Clostridiaceae</taxon>
        <taxon>Clostridium</taxon>
    </lineage>
</organism>
<dbReference type="RefSeq" id="WP_141668624.1">
    <property type="nucleotide sequence ID" value="NZ_JAQLHO010000001.1"/>
</dbReference>